<evidence type="ECO:0000313" key="8">
    <source>
        <dbReference type="EMBL" id="MBO2454608.1"/>
    </source>
</evidence>
<evidence type="ECO:0000256" key="5">
    <source>
        <dbReference type="SAM" id="MobiDB-lite"/>
    </source>
</evidence>
<feature type="compositionally biased region" description="Low complexity" evidence="5">
    <location>
        <begin position="352"/>
        <end position="371"/>
    </location>
</feature>
<organism evidence="8 9">
    <name type="scientific">Actinomadura barringtoniae</name>
    <dbReference type="NCBI Taxonomy" id="1427535"/>
    <lineage>
        <taxon>Bacteria</taxon>
        <taxon>Bacillati</taxon>
        <taxon>Actinomycetota</taxon>
        <taxon>Actinomycetes</taxon>
        <taxon>Streptosporangiales</taxon>
        <taxon>Thermomonosporaceae</taxon>
        <taxon>Actinomadura</taxon>
    </lineage>
</organism>
<dbReference type="EMBL" id="JAGEOJ010000027">
    <property type="protein sequence ID" value="MBO2454608.1"/>
    <property type="molecule type" value="Genomic_DNA"/>
</dbReference>
<dbReference type="Gene3D" id="3.40.50.720">
    <property type="entry name" value="NAD(P)-binding Rossmann-like Domain"/>
    <property type="match status" value="2"/>
</dbReference>
<comment type="similarity">
    <text evidence="1 4">Belongs to the D-isomer specific 2-hydroxyacid dehydrogenase family.</text>
</comment>
<keyword evidence="2 4" id="KW-0560">Oxidoreductase</keyword>
<keyword evidence="3" id="KW-0520">NAD</keyword>
<evidence type="ECO:0000256" key="4">
    <source>
        <dbReference type="RuleBase" id="RU003719"/>
    </source>
</evidence>
<dbReference type="InterPro" id="IPR029753">
    <property type="entry name" value="D-isomer_DH_CS"/>
</dbReference>
<name>A0A939PQX7_9ACTN</name>
<gene>
    <name evidence="8" type="ORF">J4573_46500</name>
</gene>
<reference evidence="8" key="1">
    <citation type="submission" date="2021-03" db="EMBL/GenBank/DDBJ databases">
        <authorList>
            <person name="Kanchanasin P."/>
            <person name="Saeng-In P."/>
            <person name="Phongsopitanun W."/>
            <person name="Yuki M."/>
            <person name="Kudo T."/>
            <person name="Ohkuma M."/>
            <person name="Tanasupawat S."/>
        </authorList>
    </citation>
    <scope>NUCLEOTIDE SEQUENCE</scope>
    <source>
        <strain evidence="8">GKU 128</strain>
    </source>
</reference>
<dbReference type="PROSITE" id="PS00671">
    <property type="entry name" value="D_2_HYDROXYACID_DH_3"/>
    <property type="match status" value="1"/>
</dbReference>
<dbReference type="SUPFAM" id="SSF52283">
    <property type="entry name" value="Formate/glycerate dehydrogenase catalytic domain-like"/>
    <property type="match status" value="1"/>
</dbReference>
<comment type="caution">
    <text evidence="8">The sequence shown here is derived from an EMBL/GenBank/DDBJ whole genome shotgun (WGS) entry which is preliminary data.</text>
</comment>
<feature type="domain" description="D-isomer specific 2-hydroxyacid dehydrogenase catalytic" evidence="6">
    <location>
        <begin position="67"/>
        <end position="350"/>
    </location>
</feature>
<dbReference type="RefSeq" id="WP_208262829.1">
    <property type="nucleotide sequence ID" value="NZ_JAGEOJ010000027.1"/>
</dbReference>
<dbReference type="FunFam" id="3.40.50.720:FF:000041">
    <property type="entry name" value="D-3-phosphoglycerate dehydrogenase"/>
    <property type="match status" value="1"/>
</dbReference>
<dbReference type="PANTHER" id="PTHR42789:SF1">
    <property type="entry name" value="D-ISOMER SPECIFIC 2-HYDROXYACID DEHYDROGENASE FAMILY PROTEIN (AFU_ORTHOLOGUE AFUA_6G10090)"/>
    <property type="match status" value="1"/>
</dbReference>
<evidence type="ECO:0000259" key="6">
    <source>
        <dbReference type="Pfam" id="PF00389"/>
    </source>
</evidence>
<proteinExistence type="inferred from homology"/>
<dbReference type="GO" id="GO:0004617">
    <property type="term" value="F:phosphoglycerate dehydrogenase activity"/>
    <property type="evidence" value="ECO:0007669"/>
    <property type="project" value="UniProtKB-ARBA"/>
</dbReference>
<feature type="region of interest" description="Disordered" evidence="5">
    <location>
        <begin position="351"/>
        <end position="371"/>
    </location>
</feature>
<dbReference type="InterPro" id="IPR036291">
    <property type="entry name" value="NAD(P)-bd_dom_sf"/>
</dbReference>
<evidence type="ECO:0000313" key="9">
    <source>
        <dbReference type="Proteomes" id="UP000669179"/>
    </source>
</evidence>
<dbReference type="InterPro" id="IPR050857">
    <property type="entry name" value="D-2-hydroxyacid_DH"/>
</dbReference>
<dbReference type="AlphaFoldDB" id="A0A939PQX7"/>
<evidence type="ECO:0000256" key="3">
    <source>
        <dbReference type="ARBA" id="ARBA00023027"/>
    </source>
</evidence>
<protein>
    <submittedName>
        <fullName evidence="8">2-hydroxyacid dehydrogenase</fullName>
    </submittedName>
</protein>
<evidence type="ECO:0000259" key="7">
    <source>
        <dbReference type="Pfam" id="PF02826"/>
    </source>
</evidence>
<evidence type="ECO:0000256" key="1">
    <source>
        <dbReference type="ARBA" id="ARBA00005854"/>
    </source>
</evidence>
<dbReference type="SUPFAM" id="SSF51735">
    <property type="entry name" value="NAD(P)-binding Rossmann-fold domains"/>
    <property type="match status" value="1"/>
</dbReference>
<dbReference type="InterPro" id="IPR006139">
    <property type="entry name" value="D-isomer_2_OHA_DH_cat_dom"/>
</dbReference>
<dbReference type="CDD" id="cd12171">
    <property type="entry name" value="2-Hacid_dh_10"/>
    <property type="match status" value="1"/>
</dbReference>
<dbReference type="Pfam" id="PF02826">
    <property type="entry name" value="2-Hacid_dh_C"/>
    <property type="match status" value="1"/>
</dbReference>
<dbReference type="GO" id="GO:0047545">
    <property type="term" value="F:(S)-2-hydroxyglutarate dehydrogenase activity"/>
    <property type="evidence" value="ECO:0007669"/>
    <property type="project" value="UniProtKB-ARBA"/>
</dbReference>
<dbReference type="InterPro" id="IPR006140">
    <property type="entry name" value="D-isomer_DH_NAD-bd"/>
</dbReference>
<feature type="domain" description="D-isomer specific 2-hydroxyacid dehydrogenase NAD-binding" evidence="7">
    <location>
        <begin position="142"/>
        <end position="318"/>
    </location>
</feature>
<dbReference type="Pfam" id="PF00389">
    <property type="entry name" value="2-Hacid_dh"/>
    <property type="match status" value="1"/>
</dbReference>
<dbReference type="Proteomes" id="UP000669179">
    <property type="component" value="Unassembled WGS sequence"/>
</dbReference>
<dbReference type="GO" id="GO:0051287">
    <property type="term" value="F:NAD binding"/>
    <property type="evidence" value="ECO:0007669"/>
    <property type="project" value="InterPro"/>
</dbReference>
<accession>A0A939PQX7</accession>
<sequence length="371" mass="38772">MTEPVRAEPVRVLVAGDHFVRNDLLIAALNREVAGRPGLDVPLEFTELTLPWPVTPFGPVGEVVEASGDEATMIEALDGVDICLTEMAPLTRKILEAAPRLRLFGVGRGGPVNANLEAATEHGVLVTFAPGRNATATAEHTLGMMLAAVRRIPATHADLAAGRWRGDYYRYDQVGPEIEGGTVGLVGYGAIGRKVARMLEGFGAEVLVYDPYVDHLDGNATLVPLDELLRRSSIVTLHARATPETKGLIGAEQIAAMPDGAVLVNCARGALVDYDAVCDALDSGHLFAAAFDVFPEEPIPAGSRLLTTPGIVMTPHLAGASKQTAHKAAAILAADVRRHLEGEALAHCANPEAAGSQAAESQAAGSQAAGS</sequence>
<keyword evidence="9" id="KW-1185">Reference proteome</keyword>
<dbReference type="PANTHER" id="PTHR42789">
    <property type="entry name" value="D-ISOMER SPECIFIC 2-HYDROXYACID DEHYDROGENASE FAMILY PROTEIN (AFU_ORTHOLOGUE AFUA_6G10090)"/>
    <property type="match status" value="1"/>
</dbReference>
<evidence type="ECO:0000256" key="2">
    <source>
        <dbReference type="ARBA" id="ARBA00023002"/>
    </source>
</evidence>
<dbReference type="GO" id="GO:0006564">
    <property type="term" value="P:L-serine biosynthetic process"/>
    <property type="evidence" value="ECO:0007669"/>
    <property type="project" value="UniProtKB-ARBA"/>
</dbReference>